<dbReference type="PANTHER" id="PTHR34580:SF1">
    <property type="entry name" value="PROTEIN PAFC"/>
    <property type="match status" value="1"/>
</dbReference>
<feature type="domain" description="WCX" evidence="3">
    <location>
        <begin position="230"/>
        <end position="305"/>
    </location>
</feature>
<dbReference type="InterPro" id="IPR028349">
    <property type="entry name" value="PafC-like"/>
</dbReference>
<dbReference type="InterPro" id="IPR051534">
    <property type="entry name" value="CBASS_pafABC_assoc_protein"/>
</dbReference>
<protein>
    <submittedName>
        <fullName evidence="4">DNA-binding transcriptional regulator</fullName>
    </submittedName>
</protein>
<dbReference type="SUPFAM" id="SSF46785">
    <property type="entry name" value="Winged helix' DNA-binding domain"/>
    <property type="match status" value="1"/>
</dbReference>
<evidence type="ECO:0000259" key="1">
    <source>
        <dbReference type="Pfam" id="PF08279"/>
    </source>
</evidence>
<name>A0A1T2X5I2_9BACL</name>
<reference evidence="4 5" key="1">
    <citation type="submission" date="2017-01" db="EMBL/GenBank/DDBJ databases">
        <title>Genome analysis of Paenibacillus selenitrireducens ES3-24.</title>
        <authorList>
            <person name="Xu D."/>
            <person name="Yao R."/>
            <person name="Zheng S."/>
        </authorList>
    </citation>
    <scope>NUCLEOTIDE SEQUENCE [LARGE SCALE GENOMIC DNA]</scope>
    <source>
        <strain evidence="4 5">ES3-24</strain>
    </source>
</reference>
<dbReference type="GO" id="GO:0003677">
    <property type="term" value="F:DNA binding"/>
    <property type="evidence" value="ECO:0007669"/>
    <property type="project" value="UniProtKB-KW"/>
</dbReference>
<gene>
    <name evidence="4" type="ORF">BVG16_21230</name>
</gene>
<dbReference type="Gene3D" id="1.10.10.10">
    <property type="entry name" value="Winged helix-like DNA-binding domain superfamily/Winged helix DNA-binding domain"/>
    <property type="match status" value="1"/>
</dbReference>
<evidence type="ECO:0000259" key="2">
    <source>
        <dbReference type="Pfam" id="PF13280"/>
    </source>
</evidence>
<evidence type="ECO:0000313" key="4">
    <source>
        <dbReference type="EMBL" id="OPA75134.1"/>
    </source>
</evidence>
<organism evidence="4 5">
    <name type="scientific">Paenibacillus selenitireducens</name>
    <dbReference type="NCBI Taxonomy" id="1324314"/>
    <lineage>
        <taxon>Bacteria</taxon>
        <taxon>Bacillati</taxon>
        <taxon>Bacillota</taxon>
        <taxon>Bacilli</taxon>
        <taxon>Bacillales</taxon>
        <taxon>Paenibacillaceae</taxon>
        <taxon>Paenibacillus</taxon>
    </lineage>
</organism>
<dbReference type="PIRSF" id="PIRSF016838">
    <property type="entry name" value="PafC"/>
    <property type="match status" value="1"/>
</dbReference>
<dbReference type="InterPro" id="IPR013196">
    <property type="entry name" value="HTH_11"/>
</dbReference>
<proteinExistence type="predicted"/>
<comment type="caution">
    <text evidence="4">The sequence shown here is derived from an EMBL/GenBank/DDBJ whole genome shotgun (WGS) entry which is preliminary data.</text>
</comment>
<feature type="domain" description="WYL" evidence="2">
    <location>
        <begin position="138"/>
        <end position="203"/>
    </location>
</feature>
<dbReference type="EMBL" id="MSZX01000009">
    <property type="protein sequence ID" value="OPA75134.1"/>
    <property type="molecule type" value="Genomic_DNA"/>
</dbReference>
<accession>A0A1T2X5I2</accession>
<dbReference type="Pfam" id="PF08279">
    <property type="entry name" value="HTH_11"/>
    <property type="match status" value="1"/>
</dbReference>
<dbReference type="Pfam" id="PF13280">
    <property type="entry name" value="WYL"/>
    <property type="match status" value="1"/>
</dbReference>
<dbReference type="Proteomes" id="UP000190188">
    <property type="component" value="Unassembled WGS sequence"/>
</dbReference>
<dbReference type="PROSITE" id="PS52050">
    <property type="entry name" value="WYL"/>
    <property type="match status" value="1"/>
</dbReference>
<dbReference type="InterPro" id="IPR026881">
    <property type="entry name" value="WYL_dom"/>
</dbReference>
<dbReference type="InterPro" id="IPR057727">
    <property type="entry name" value="WCX_dom"/>
</dbReference>
<dbReference type="InterPro" id="IPR036388">
    <property type="entry name" value="WH-like_DNA-bd_sf"/>
</dbReference>
<keyword evidence="4" id="KW-0238">DNA-binding</keyword>
<dbReference type="InterPro" id="IPR036390">
    <property type="entry name" value="WH_DNA-bd_sf"/>
</dbReference>
<evidence type="ECO:0000313" key="5">
    <source>
        <dbReference type="Proteomes" id="UP000190188"/>
    </source>
</evidence>
<dbReference type="Pfam" id="PF25583">
    <property type="entry name" value="WCX"/>
    <property type="match status" value="1"/>
</dbReference>
<evidence type="ECO:0000259" key="3">
    <source>
        <dbReference type="Pfam" id="PF25583"/>
    </source>
</evidence>
<dbReference type="STRING" id="1324314.BVG16_21230"/>
<dbReference type="PANTHER" id="PTHR34580">
    <property type="match status" value="1"/>
</dbReference>
<feature type="domain" description="Helix-turn-helix type 11" evidence="1">
    <location>
        <begin position="6"/>
        <end position="60"/>
    </location>
</feature>
<keyword evidence="5" id="KW-1185">Reference proteome</keyword>
<dbReference type="AlphaFoldDB" id="A0A1T2X5I2"/>
<sequence>MRRMDRLIAIVIALQQRQESAQMLADKLEVSKRTIMRDMQALSEMGIPLYAVTGPAGGYRLSEGYRLPPLQLDVQETLTVLVALRALTAYADTPFNRERWTVIDKIRHILPPAALQQVEPLLELMRVEVPKRSFKAPLLNELIDYCSRGAWMKAYYRSAKHRRWLLLQPKSVYAEHGFWYCEAYSPTHGELRMFRADRFEELQDADPASVQDQVEQAVSIKGDAVSQSIRIRATLSYRGMLQVEQDPHIGEKVYALQDDLWEVDFQCPGAEWEWATRFFFALGADANVLEPEELRAVLYEKARDLCNRYEVKVEQFEAMSGQSKGEKRR</sequence>